<dbReference type="Pfam" id="PF11093">
    <property type="entry name" value="Mitochondr_Som1"/>
    <property type="match status" value="1"/>
</dbReference>
<evidence type="ECO:0000313" key="1">
    <source>
        <dbReference type="EMBL" id="TFL00726.1"/>
    </source>
</evidence>
<name>A0A5C3QFF5_9AGAR</name>
<dbReference type="GO" id="GO:0042720">
    <property type="term" value="C:mitochondrial inner membrane peptidase complex"/>
    <property type="evidence" value="ECO:0007669"/>
    <property type="project" value="InterPro"/>
</dbReference>
<dbReference type="OrthoDB" id="3983163at2759"/>
<protein>
    <submittedName>
        <fullName evidence="1">Uncharacterized protein</fullName>
    </submittedName>
</protein>
<keyword evidence="2" id="KW-1185">Reference proteome</keyword>
<dbReference type="AlphaFoldDB" id="A0A5C3QFF5"/>
<proteinExistence type="predicted"/>
<organism evidence="1 2">
    <name type="scientific">Pterulicium gracile</name>
    <dbReference type="NCBI Taxonomy" id="1884261"/>
    <lineage>
        <taxon>Eukaryota</taxon>
        <taxon>Fungi</taxon>
        <taxon>Dikarya</taxon>
        <taxon>Basidiomycota</taxon>
        <taxon>Agaricomycotina</taxon>
        <taxon>Agaricomycetes</taxon>
        <taxon>Agaricomycetidae</taxon>
        <taxon>Agaricales</taxon>
        <taxon>Pleurotineae</taxon>
        <taxon>Pterulaceae</taxon>
        <taxon>Pterulicium</taxon>
    </lineage>
</organism>
<reference evidence="1 2" key="1">
    <citation type="journal article" date="2019" name="Nat. Ecol. Evol.">
        <title>Megaphylogeny resolves global patterns of mushroom evolution.</title>
        <authorList>
            <person name="Varga T."/>
            <person name="Krizsan K."/>
            <person name="Foldi C."/>
            <person name="Dima B."/>
            <person name="Sanchez-Garcia M."/>
            <person name="Sanchez-Ramirez S."/>
            <person name="Szollosi G.J."/>
            <person name="Szarkandi J.G."/>
            <person name="Papp V."/>
            <person name="Albert L."/>
            <person name="Andreopoulos W."/>
            <person name="Angelini C."/>
            <person name="Antonin V."/>
            <person name="Barry K.W."/>
            <person name="Bougher N.L."/>
            <person name="Buchanan P."/>
            <person name="Buyck B."/>
            <person name="Bense V."/>
            <person name="Catcheside P."/>
            <person name="Chovatia M."/>
            <person name="Cooper J."/>
            <person name="Damon W."/>
            <person name="Desjardin D."/>
            <person name="Finy P."/>
            <person name="Geml J."/>
            <person name="Haridas S."/>
            <person name="Hughes K."/>
            <person name="Justo A."/>
            <person name="Karasinski D."/>
            <person name="Kautmanova I."/>
            <person name="Kiss B."/>
            <person name="Kocsube S."/>
            <person name="Kotiranta H."/>
            <person name="LaButti K.M."/>
            <person name="Lechner B.E."/>
            <person name="Liimatainen K."/>
            <person name="Lipzen A."/>
            <person name="Lukacs Z."/>
            <person name="Mihaltcheva S."/>
            <person name="Morgado L.N."/>
            <person name="Niskanen T."/>
            <person name="Noordeloos M.E."/>
            <person name="Ohm R.A."/>
            <person name="Ortiz-Santana B."/>
            <person name="Ovrebo C."/>
            <person name="Racz N."/>
            <person name="Riley R."/>
            <person name="Savchenko A."/>
            <person name="Shiryaev A."/>
            <person name="Soop K."/>
            <person name="Spirin V."/>
            <person name="Szebenyi C."/>
            <person name="Tomsovsky M."/>
            <person name="Tulloss R.E."/>
            <person name="Uehling J."/>
            <person name="Grigoriev I.V."/>
            <person name="Vagvolgyi C."/>
            <person name="Papp T."/>
            <person name="Martin F.M."/>
            <person name="Miettinen O."/>
            <person name="Hibbett D.S."/>
            <person name="Nagy L.G."/>
        </authorList>
    </citation>
    <scope>NUCLEOTIDE SEQUENCE [LARGE SCALE GENOMIC DNA]</scope>
    <source>
        <strain evidence="1 2">CBS 309.79</strain>
    </source>
</reference>
<gene>
    <name evidence="1" type="ORF">BDV98DRAFT_568618</name>
</gene>
<evidence type="ECO:0000313" key="2">
    <source>
        <dbReference type="Proteomes" id="UP000305067"/>
    </source>
</evidence>
<sequence length="94" mass="10695">MASKETAETKDCSIAEILQFWCDFEQTTGKPQVHCYPIPRMYRICKGRSTEITKITRVDASTGEVDLPSAKQIKSLTRTAKSWREVLESRIDSP</sequence>
<dbReference type="Proteomes" id="UP000305067">
    <property type="component" value="Unassembled WGS sequence"/>
</dbReference>
<dbReference type="EMBL" id="ML178827">
    <property type="protein sequence ID" value="TFL00726.1"/>
    <property type="molecule type" value="Genomic_DNA"/>
</dbReference>
<accession>A0A5C3QFF5</accession>
<dbReference type="InterPro" id="IPR024645">
    <property type="entry name" value="Mitochondr_Som1"/>
</dbReference>